<dbReference type="InterPro" id="IPR020471">
    <property type="entry name" value="AKR"/>
</dbReference>
<evidence type="ECO:0000259" key="2">
    <source>
        <dbReference type="Pfam" id="PF00248"/>
    </source>
</evidence>
<dbReference type="GO" id="GO:0005737">
    <property type="term" value="C:cytoplasm"/>
    <property type="evidence" value="ECO:0007669"/>
    <property type="project" value="TreeGrafter"/>
</dbReference>
<sequence length="320" mass="35618">MTTRILGQGLEVSSIGLGIMGMDHAYGKPANREDMMKLIRQSVEWGGNFFDTAPVYGAENEILLGRALKPIRNKAVIATKFGIVGQSHGQSGVNNILDSKPDSIRHQVESSLKNLQVDTIDLYYQHRVDPDVSPEAVAQVMADLIKEGKIKYWGVSNAPLDYIERAHKVTPITAMENQYSMVFRSPEKEIFDFCEQHGIGFVAYSPLGNGFLSGKLPDLKGKDSSDFRTSMGRFKPEVMKRNQVVLDYLAQLAADKHATSAQIVLAWELAQRPYIVPIPGTTKLHRLRENLGAMDIQLTSDEVAVINEKLDAMNLDETHF</sequence>
<dbReference type="EC" id="1.1.1.-" evidence="3"/>
<gene>
    <name evidence="3" type="primary">iolS</name>
    <name evidence="3" type="ORF">NCTC13765_01771</name>
</gene>
<dbReference type="STRING" id="1123307.GCA_000380065_00828"/>
<dbReference type="InterPro" id="IPR036812">
    <property type="entry name" value="NAD(P)_OxRdtase_dom_sf"/>
</dbReference>
<proteinExistence type="predicted"/>
<evidence type="ECO:0000256" key="1">
    <source>
        <dbReference type="ARBA" id="ARBA00023002"/>
    </source>
</evidence>
<keyword evidence="1 3" id="KW-0560">Oxidoreductase</keyword>
<dbReference type="PANTHER" id="PTHR43625">
    <property type="entry name" value="AFLATOXIN B1 ALDEHYDE REDUCTASE"/>
    <property type="match status" value="1"/>
</dbReference>
<dbReference type="PRINTS" id="PR00069">
    <property type="entry name" value="ALDKETRDTASE"/>
</dbReference>
<dbReference type="InterPro" id="IPR023210">
    <property type="entry name" value="NADP_OxRdtase_dom"/>
</dbReference>
<protein>
    <submittedName>
        <fullName evidence="3">Aldo/keto reductase</fullName>
        <ecNumber evidence="3">1.1.-.-</ecNumber>
        <ecNumber evidence="3">1.1.1.-</ecNumber>
    </submittedName>
</protein>
<dbReference type="AlphaFoldDB" id="A0A380KZ27"/>
<dbReference type="GO" id="GO:0016491">
    <property type="term" value="F:oxidoreductase activity"/>
    <property type="evidence" value="ECO:0007669"/>
    <property type="project" value="UniProtKB-KW"/>
</dbReference>
<accession>A0A380KZ27</accession>
<dbReference type="PANTHER" id="PTHR43625:SF77">
    <property type="entry name" value="ALDO-KETO REDUCTASE"/>
    <property type="match status" value="1"/>
</dbReference>
<dbReference type="RefSeq" id="WP_018371518.1">
    <property type="nucleotide sequence ID" value="NZ_UHFR01000005.1"/>
</dbReference>
<dbReference type="Proteomes" id="UP000254634">
    <property type="component" value="Unassembled WGS sequence"/>
</dbReference>
<organism evidence="3 4">
    <name type="scientific">Streptococcus massiliensis</name>
    <dbReference type="NCBI Taxonomy" id="313439"/>
    <lineage>
        <taxon>Bacteria</taxon>
        <taxon>Bacillati</taxon>
        <taxon>Bacillota</taxon>
        <taxon>Bacilli</taxon>
        <taxon>Lactobacillales</taxon>
        <taxon>Streptococcaceae</taxon>
        <taxon>Streptococcus</taxon>
    </lineage>
</organism>
<reference evidence="3" key="1">
    <citation type="submission" date="2018-06" db="EMBL/GenBank/DDBJ databases">
        <authorList>
            <consortium name="Pathogen Informatics"/>
            <person name="Doyle S."/>
        </authorList>
    </citation>
    <scope>NUCLEOTIDE SEQUENCE [LARGE SCALE GENOMIC DNA]</scope>
    <source>
        <strain evidence="3">NCTC13765</strain>
    </source>
</reference>
<dbReference type="InterPro" id="IPR050791">
    <property type="entry name" value="Aldo-Keto_reductase"/>
</dbReference>
<name>A0A380KZ27_9STRE</name>
<dbReference type="OrthoDB" id="9773828at2"/>
<feature type="domain" description="NADP-dependent oxidoreductase" evidence="2">
    <location>
        <begin position="15"/>
        <end position="310"/>
    </location>
</feature>
<keyword evidence="4" id="KW-1185">Reference proteome</keyword>
<evidence type="ECO:0000313" key="4">
    <source>
        <dbReference type="Proteomes" id="UP000254634"/>
    </source>
</evidence>
<dbReference type="SUPFAM" id="SSF51430">
    <property type="entry name" value="NAD(P)-linked oxidoreductase"/>
    <property type="match status" value="1"/>
</dbReference>
<dbReference type="EC" id="1.1.-.-" evidence="3"/>
<dbReference type="Gene3D" id="3.20.20.100">
    <property type="entry name" value="NADP-dependent oxidoreductase domain"/>
    <property type="match status" value="1"/>
</dbReference>
<evidence type="ECO:0000313" key="3">
    <source>
        <dbReference type="EMBL" id="SUN77254.1"/>
    </source>
</evidence>
<dbReference type="Pfam" id="PF00248">
    <property type="entry name" value="Aldo_ket_red"/>
    <property type="match status" value="1"/>
</dbReference>
<dbReference type="EMBL" id="UHFR01000005">
    <property type="protein sequence ID" value="SUN77254.1"/>
    <property type="molecule type" value="Genomic_DNA"/>
</dbReference>